<feature type="compositionally biased region" description="Polar residues" evidence="11">
    <location>
        <begin position="446"/>
        <end position="457"/>
    </location>
</feature>
<evidence type="ECO:0000256" key="2">
    <source>
        <dbReference type="ARBA" id="ARBA00022448"/>
    </source>
</evidence>
<dbReference type="InterPro" id="IPR036388">
    <property type="entry name" value="WH-like_DNA-bd_sf"/>
</dbReference>
<feature type="coiled-coil region" evidence="10">
    <location>
        <begin position="124"/>
        <end position="172"/>
    </location>
</feature>
<feature type="region of interest" description="Disordered" evidence="11">
    <location>
        <begin position="653"/>
        <end position="685"/>
    </location>
</feature>
<feature type="coiled-coil region" evidence="10">
    <location>
        <begin position="1193"/>
        <end position="1236"/>
    </location>
</feature>
<dbReference type="Pfam" id="PF04695">
    <property type="entry name" value="Pex14_N"/>
    <property type="match status" value="1"/>
</dbReference>
<accession>A0A409VYK0</accession>
<dbReference type="InParanoid" id="A0A409VYK0"/>
<keyword evidence="6" id="KW-0576">Peroxisome</keyword>
<evidence type="ECO:0000256" key="6">
    <source>
        <dbReference type="ARBA" id="ARBA00023140"/>
    </source>
</evidence>
<evidence type="ECO:0000259" key="12">
    <source>
        <dbReference type="PROSITE" id="PS50913"/>
    </source>
</evidence>
<evidence type="ECO:0000313" key="14">
    <source>
        <dbReference type="Proteomes" id="UP000284842"/>
    </source>
</evidence>
<evidence type="ECO:0000256" key="1">
    <source>
        <dbReference type="ARBA" id="ARBA00005443"/>
    </source>
</evidence>
<feature type="coiled-coil region" evidence="10">
    <location>
        <begin position="987"/>
        <end position="1113"/>
    </location>
</feature>
<comment type="similarity">
    <text evidence="1">Belongs to the peroxin-14 family.</text>
</comment>
<dbReference type="GO" id="GO:0016560">
    <property type="term" value="P:protein import into peroxisome matrix, docking"/>
    <property type="evidence" value="ECO:0007669"/>
    <property type="project" value="InterPro"/>
</dbReference>
<evidence type="ECO:0000256" key="3">
    <source>
        <dbReference type="ARBA" id="ARBA00022927"/>
    </source>
</evidence>
<evidence type="ECO:0000256" key="9">
    <source>
        <dbReference type="ARBA" id="ARBA00046271"/>
    </source>
</evidence>
<feature type="coiled-coil region" evidence="10">
    <location>
        <begin position="784"/>
        <end position="949"/>
    </location>
</feature>
<dbReference type="STRING" id="181874.A0A409VYK0"/>
<feature type="region of interest" description="Disordered" evidence="11">
    <location>
        <begin position="1241"/>
        <end position="1286"/>
    </location>
</feature>
<feature type="coiled-coil region" evidence="10">
    <location>
        <begin position="716"/>
        <end position="750"/>
    </location>
</feature>
<feature type="compositionally biased region" description="Low complexity" evidence="11">
    <location>
        <begin position="254"/>
        <end position="266"/>
    </location>
</feature>
<keyword evidence="10" id="KW-0175">Coiled coil</keyword>
<dbReference type="Gene3D" id="1.10.10.10">
    <property type="entry name" value="Winged helix-like DNA-binding domain superfamily/Winged helix DNA-binding domain"/>
    <property type="match status" value="1"/>
</dbReference>
<comment type="subcellular location">
    <subcellularLocation>
        <location evidence="9">Peroxisome membrane</location>
    </subcellularLocation>
</comment>
<feature type="compositionally biased region" description="Low complexity" evidence="11">
    <location>
        <begin position="1247"/>
        <end position="1264"/>
    </location>
</feature>
<keyword evidence="5" id="KW-0472">Membrane</keyword>
<feature type="compositionally biased region" description="Polar residues" evidence="11">
    <location>
        <begin position="296"/>
        <end position="320"/>
    </location>
</feature>
<evidence type="ECO:0000256" key="10">
    <source>
        <dbReference type="SAM" id="Coils"/>
    </source>
</evidence>
<evidence type="ECO:0000256" key="11">
    <source>
        <dbReference type="SAM" id="MobiDB-lite"/>
    </source>
</evidence>
<feature type="compositionally biased region" description="Polar residues" evidence="11">
    <location>
        <begin position="542"/>
        <end position="554"/>
    </location>
</feature>
<dbReference type="Gene3D" id="1.10.220.60">
    <property type="entry name" value="GRIP domain"/>
    <property type="match status" value="1"/>
</dbReference>
<evidence type="ECO:0000256" key="7">
    <source>
        <dbReference type="ARBA" id="ARBA00029502"/>
    </source>
</evidence>
<dbReference type="GO" id="GO:1990429">
    <property type="term" value="C:peroxisomal importomer complex"/>
    <property type="evidence" value="ECO:0007669"/>
    <property type="project" value="TreeGrafter"/>
</dbReference>
<feature type="compositionally biased region" description="Low complexity" evidence="11">
    <location>
        <begin position="488"/>
        <end position="498"/>
    </location>
</feature>
<keyword evidence="4" id="KW-0811">Translocation</keyword>
<protein>
    <recommendedName>
        <fullName evidence="7">Peroxisomal membrane protein PEX14</fullName>
    </recommendedName>
    <alternativeName>
        <fullName evidence="8">Peroxin-14</fullName>
    </alternativeName>
</protein>
<dbReference type="GO" id="GO:0005778">
    <property type="term" value="C:peroxisomal membrane"/>
    <property type="evidence" value="ECO:0007669"/>
    <property type="project" value="UniProtKB-SubCell"/>
</dbReference>
<feature type="region of interest" description="Disordered" evidence="11">
    <location>
        <begin position="336"/>
        <end position="581"/>
    </location>
</feature>
<dbReference type="PROSITE" id="PS50913">
    <property type="entry name" value="GRIP"/>
    <property type="match status" value="1"/>
</dbReference>
<dbReference type="Pfam" id="PF01465">
    <property type="entry name" value="GRIP"/>
    <property type="match status" value="1"/>
</dbReference>
<dbReference type="GO" id="GO:0005102">
    <property type="term" value="F:signaling receptor binding"/>
    <property type="evidence" value="ECO:0007669"/>
    <property type="project" value="TreeGrafter"/>
</dbReference>
<dbReference type="PANTHER" id="PTHR23058">
    <property type="entry name" value="PEROXISOMAL MEMBRANE PROTEIN PEX14"/>
    <property type="match status" value="1"/>
</dbReference>
<dbReference type="PANTHER" id="PTHR23058:SF0">
    <property type="entry name" value="PEROXISOMAL MEMBRANE PROTEIN PEX14"/>
    <property type="match status" value="1"/>
</dbReference>
<evidence type="ECO:0000256" key="4">
    <source>
        <dbReference type="ARBA" id="ARBA00023010"/>
    </source>
</evidence>
<keyword evidence="3" id="KW-0653">Protein transport</keyword>
<dbReference type="EMBL" id="NHTK01005919">
    <property type="protein sequence ID" value="PPQ71336.1"/>
    <property type="molecule type" value="Genomic_DNA"/>
</dbReference>
<evidence type="ECO:0000256" key="5">
    <source>
        <dbReference type="ARBA" id="ARBA00023136"/>
    </source>
</evidence>
<evidence type="ECO:0000256" key="8">
    <source>
        <dbReference type="ARBA" id="ARBA00029691"/>
    </source>
</evidence>
<proteinExistence type="inferred from homology"/>
<dbReference type="Proteomes" id="UP000284842">
    <property type="component" value="Unassembled WGS sequence"/>
</dbReference>
<dbReference type="InterPro" id="IPR025655">
    <property type="entry name" value="PEX14"/>
</dbReference>
<feature type="domain" description="GRIP" evidence="12">
    <location>
        <begin position="1283"/>
        <end position="1331"/>
    </location>
</feature>
<feature type="region of interest" description="Disordered" evidence="11">
    <location>
        <begin position="234"/>
        <end position="320"/>
    </location>
</feature>
<name>A0A409VYK0_9AGAR</name>
<sequence>MATPDRQELVRNAVAFLSDPKTQASPVTQRIQFLEAKGLTPAEIDIALKQASAGQVAIPQPQYGSPYAMNQYAMPPPPQRWDWRDYFITAVVSGAVTYGAVSLFKKFLYPHLQPPTSTAYEEDRDALNAQFDAAEALLKEIQAETASVRAAVEEQKDKIDKTTEDVKNVVADLRQGEVRTRDEMREVRDEVNNIREMLPKMIEKNKESQNQSLAELQQELKSLKALLLSRPAASTPTTSFPLAGRPTIPSWQLASTPQTTDSSSSSPAPPIPTSTISTGKGKEPELAQQPARILDASSSSSDGPTEAPSRSQSLDIRTGSSQLAETAISSLRKSFVSQRANSSSPSNSANSTPASSSATGTAPAPRPKSNLEERLRRATYAIGDANKGNTSSPSPAVKTPRTSDRTSASPSPMARVPIKSSHKPSPASTPLPGSPVITPAKEPKTTVPTDLQLNQRPDSPALNNHVAVPNEPKPSAPVTDVDAPTPPNIATTTAPPQTDTVDDSHSNEQAGLQSEPDVQHPDSDKVITIPETASDSKRTEQGGLSTIDPTTVTATIELPSETIKGGESVQSGDHVENPLDINLESTPSASVQASTPEVPAAIVSEEDLEGSAAIDATGNEESGGETLLNLRDNNTVTLPHIDVSQSLAHEIDSTTSLNPSPVPKSPNLIGVDPEEPVSPRSDLPPTEFEPEIVNEVMQRVLLEKEVLTEPLPLIASKELSSEVEALQARLKQVEQRFSDVSTSFKRLQAEKQAADAVLREVSPLESIKDADALRDFFADLKVKDQVFQDEIKRLNQKLEAQEDRMENVQATHRQELRTLNEEKHKIKTQLDETEKLFEATQASSSQAEDAANAQKEEISRLERELEVQKALAKEEEEKRVKAISLLKTVRQKLVKAEKDREDAVKELASAKEREKSDRSKEDALKHSLQQEMEKANVNHERAIATLRSQFDKDNSSLRERYEQEIAALRGQAELEVASLKTTHLKDINAKTALIASLESTVNKLTRDKNEFFDSLQLRQAELESAQSHLESLQHQNTELQFQLRESNERLALLKEEAAELMREQESRIRDPVVSADEIGRMVSATEAKYEARLAEAQRRLATMEKERYESEADWSRKLKEKVKDLEELRRILGTANKSRENDESIVAALKEQLTQEKNLVKTLQNQITQLPLLKEHIIELEKTTQEQEKEISVKNQILEKQAEESKAREAQQKQINKSLRDELRKVQSSAALLERQRNPGVGGYWGSRAESSANNGSAASLPSAVGETPSRVSSPAPTTSSGKQEEEVNLEYLRNVILQFLEHKEMRPNLVKVLSIILHFTPQETRRLIAKV</sequence>
<evidence type="ECO:0000313" key="13">
    <source>
        <dbReference type="EMBL" id="PPQ71336.1"/>
    </source>
</evidence>
<comment type="caution">
    <text evidence="13">The sequence shown here is derived from an EMBL/GenBank/DDBJ whole genome shotgun (WGS) entry which is preliminary data.</text>
</comment>
<dbReference type="SMART" id="SM00755">
    <property type="entry name" value="Grip"/>
    <property type="match status" value="1"/>
</dbReference>
<dbReference type="InterPro" id="IPR000237">
    <property type="entry name" value="GRIP_dom"/>
</dbReference>
<dbReference type="OrthoDB" id="1926336at2759"/>
<keyword evidence="2" id="KW-0813">Transport</keyword>
<organism evidence="13 14">
    <name type="scientific">Panaeolus cyanescens</name>
    <dbReference type="NCBI Taxonomy" id="181874"/>
    <lineage>
        <taxon>Eukaryota</taxon>
        <taxon>Fungi</taxon>
        <taxon>Dikarya</taxon>
        <taxon>Basidiomycota</taxon>
        <taxon>Agaricomycotina</taxon>
        <taxon>Agaricomycetes</taxon>
        <taxon>Agaricomycetidae</taxon>
        <taxon>Agaricales</taxon>
        <taxon>Agaricineae</taxon>
        <taxon>Galeropsidaceae</taxon>
        <taxon>Panaeolus</taxon>
    </lineage>
</organism>
<gene>
    <name evidence="13" type="ORF">CVT24_012077</name>
</gene>
<reference evidence="13 14" key="1">
    <citation type="journal article" date="2018" name="Evol. Lett.">
        <title>Horizontal gene cluster transfer increased hallucinogenic mushroom diversity.</title>
        <authorList>
            <person name="Reynolds H.T."/>
            <person name="Vijayakumar V."/>
            <person name="Gluck-Thaler E."/>
            <person name="Korotkin H.B."/>
            <person name="Matheny P.B."/>
            <person name="Slot J.C."/>
        </authorList>
    </citation>
    <scope>NUCLEOTIDE SEQUENCE [LARGE SCALE GENOMIC DNA]</scope>
    <source>
        <strain evidence="13 14">2629</strain>
    </source>
</reference>
<keyword evidence="14" id="KW-1185">Reference proteome</keyword>
<feature type="compositionally biased region" description="Polar residues" evidence="11">
    <location>
        <begin position="1270"/>
        <end position="1282"/>
    </location>
</feature>
<feature type="compositionally biased region" description="Low complexity" evidence="11">
    <location>
        <begin position="340"/>
        <end position="363"/>
    </location>
</feature>
<dbReference type="InterPro" id="IPR006785">
    <property type="entry name" value="Pex14_N"/>
</dbReference>